<evidence type="ECO:0000313" key="3">
    <source>
        <dbReference type="Proteomes" id="UP001148838"/>
    </source>
</evidence>
<feature type="region of interest" description="Disordered" evidence="1">
    <location>
        <begin position="53"/>
        <end position="126"/>
    </location>
</feature>
<comment type="caution">
    <text evidence="2">The sequence shown here is derived from an EMBL/GenBank/DDBJ whole genome shotgun (WGS) entry which is preliminary data.</text>
</comment>
<keyword evidence="3" id="KW-1185">Reference proteome</keyword>
<dbReference type="Proteomes" id="UP001148838">
    <property type="component" value="Unassembled WGS sequence"/>
</dbReference>
<evidence type="ECO:0000256" key="1">
    <source>
        <dbReference type="SAM" id="MobiDB-lite"/>
    </source>
</evidence>
<sequence>MSERKRKLIRMAMTMYNEKYNKEDYDNLRSTPSECKEMFSSFSYNDTSSVEIGEAVNRQTTEGAIEPTPSESHDLFLDIETSTDEYNPSDDSGSSSDEDDGGKIIKEPTAASCSHDNVVEEDADNRNNNTTEEEVMDQNVAQSVDEETSLRRKRKKAIKSRRLRWAGHVARTGESRKAYRVSVGRPEGKRPLGRRRRRREDNIKMDLREVGCDDGDWINLALDKDRWRAYFKVCHGSLYAVMWLVDEPREFNLPTPPQRYITYVPEKLPSKYGVHSEELARLCDELFDFERREESSESQHILPQLIATSGLGSDVFQDALDPLDDRITKNEKLRGTTLAVERLAPPGSGLGAPCPWSSSGYSSVKRDQAVSGAKAECPTCQRRIQPGHLSDLDNNLVYRAQWAKSVFAD</sequence>
<protein>
    <submittedName>
        <fullName evidence="2">Uncharacterized protein</fullName>
    </submittedName>
</protein>
<evidence type="ECO:0000313" key="2">
    <source>
        <dbReference type="EMBL" id="KAJ4431219.1"/>
    </source>
</evidence>
<accession>A0ABQ8SAW4</accession>
<name>A0ABQ8SAW4_PERAM</name>
<gene>
    <name evidence="2" type="ORF">ANN_19816</name>
</gene>
<proteinExistence type="predicted"/>
<organism evidence="2 3">
    <name type="scientific">Periplaneta americana</name>
    <name type="common">American cockroach</name>
    <name type="synonym">Blatta americana</name>
    <dbReference type="NCBI Taxonomy" id="6978"/>
    <lineage>
        <taxon>Eukaryota</taxon>
        <taxon>Metazoa</taxon>
        <taxon>Ecdysozoa</taxon>
        <taxon>Arthropoda</taxon>
        <taxon>Hexapoda</taxon>
        <taxon>Insecta</taxon>
        <taxon>Pterygota</taxon>
        <taxon>Neoptera</taxon>
        <taxon>Polyneoptera</taxon>
        <taxon>Dictyoptera</taxon>
        <taxon>Blattodea</taxon>
        <taxon>Blattoidea</taxon>
        <taxon>Blattidae</taxon>
        <taxon>Blattinae</taxon>
        <taxon>Periplaneta</taxon>
    </lineage>
</organism>
<dbReference type="EMBL" id="JAJSOF020000031">
    <property type="protein sequence ID" value="KAJ4431219.1"/>
    <property type="molecule type" value="Genomic_DNA"/>
</dbReference>
<reference evidence="2 3" key="1">
    <citation type="journal article" date="2022" name="Allergy">
        <title>Genome assembly and annotation of Periplaneta americana reveal a comprehensive cockroach allergen profile.</title>
        <authorList>
            <person name="Wang L."/>
            <person name="Xiong Q."/>
            <person name="Saelim N."/>
            <person name="Wang L."/>
            <person name="Nong W."/>
            <person name="Wan A.T."/>
            <person name="Shi M."/>
            <person name="Liu X."/>
            <person name="Cao Q."/>
            <person name="Hui J.H.L."/>
            <person name="Sookrung N."/>
            <person name="Leung T.F."/>
            <person name="Tungtrongchitr A."/>
            <person name="Tsui S.K.W."/>
        </authorList>
    </citation>
    <scope>NUCLEOTIDE SEQUENCE [LARGE SCALE GENOMIC DNA]</scope>
    <source>
        <strain evidence="2">PWHHKU_190912</strain>
    </source>
</reference>